<evidence type="ECO:0000313" key="2">
    <source>
        <dbReference type="EMBL" id="ADK85410.1"/>
    </source>
</evidence>
<dbReference type="InterPro" id="IPR003795">
    <property type="entry name" value="DUF192"/>
</dbReference>
<dbReference type="RefSeq" id="WP_013258851.1">
    <property type="nucleotide sequence ID" value="NC_014365.1"/>
</dbReference>
<dbReference type="PANTHER" id="PTHR37953">
    <property type="entry name" value="UPF0127 PROTEIN MJ1496"/>
    <property type="match status" value="1"/>
</dbReference>
<evidence type="ECO:0000256" key="1">
    <source>
        <dbReference type="SAM" id="SignalP"/>
    </source>
</evidence>
<name>E1QI93_DESB2</name>
<evidence type="ECO:0000313" key="3">
    <source>
        <dbReference type="Proteomes" id="UP000009047"/>
    </source>
</evidence>
<sequence>MPTFARGRGAARLSSKIHACLPALLALLVAVAAGCATTAAQELPTVEVLIGSARLVAEAPQSDQDRWRGLSGRDGLAPGRGMVFINDPPRMMSMRMDGMRFALDFVFCRDGRVVRILRDVGPEAPEGSIVSDEPVDFVLELPAGLCRRLGLQVGDAARLGPLTEPR</sequence>
<feature type="chain" id="PRO_5003150399" description="DUF192 domain-containing protein" evidence="1">
    <location>
        <begin position="33"/>
        <end position="166"/>
    </location>
</feature>
<dbReference type="Pfam" id="PF02643">
    <property type="entry name" value="DUF192"/>
    <property type="match status" value="1"/>
</dbReference>
<keyword evidence="3" id="KW-1185">Reference proteome</keyword>
<dbReference type="EMBL" id="CP002085">
    <property type="protein sequence ID" value="ADK85410.1"/>
    <property type="molecule type" value="Genomic_DNA"/>
</dbReference>
<dbReference type="KEGG" id="dbr:Deba_2045"/>
<dbReference type="Gene3D" id="2.60.120.1140">
    <property type="entry name" value="Protein of unknown function DUF192"/>
    <property type="match status" value="1"/>
</dbReference>
<dbReference type="OrthoDB" id="5526466at2"/>
<keyword evidence="1" id="KW-0732">Signal</keyword>
<dbReference type="AlphaFoldDB" id="E1QI93"/>
<organism evidence="2 3">
    <name type="scientific">Desulfarculus baarsii (strain ATCC 33931 / DSM 2075 / LMG 7858 / VKM B-1802 / 2st14)</name>
    <dbReference type="NCBI Taxonomy" id="644282"/>
    <lineage>
        <taxon>Bacteria</taxon>
        <taxon>Pseudomonadati</taxon>
        <taxon>Thermodesulfobacteriota</taxon>
        <taxon>Desulfarculia</taxon>
        <taxon>Desulfarculales</taxon>
        <taxon>Desulfarculaceae</taxon>
        <taxon>Desulfarculus</taxon>
    </lineage>
</organism>
<accession>E1QI93</accession>
<gene>
    <name evidence="2" type="ordered locus">Deba_2045</name>
</gene>
<reference evidence="2 3" key="1">
    <citation type="journal article" date="2010" name="Stand. Genomic Sci.">
        <title>Complete genome sequence of Desulfarculus baarsii type strain (2st14).</title>
        <authorList>
            <person name="Sun H."/>
            <person name="Spring S."/>
            <person name="Lapidus A."/>
            <person name="Davenport K."/>
            <person name="Del Rio T.G."/>
            <person name="Tice H."/>
            <person name="Nolan M."/>
            <person name="Copeland A."/>
            <person name="Cheng J.F."/>
            <person name="Lucas S."/>
            <person name="Tapia R."/>
            <person name="Goodwin L."/>
            <person name="Pitluck S."/>
            <person name="Ivanova N."/>
            <person name="Pagani I."/>
            <person name="Mavromatis K."/>
            <person name="Ovchinnikova G."/>
            <person name="Pati A."/>
            <person name="Chen A."/>
            <person name="Palaniappan K."/>
            <person name="Hauser L."/>
            <person name="Chang Y.J."/>
            <person name="Jeffries C.D."/>
            <person name="Detter J.C."/>
            <person name="Han C."/>
            <person name="Rohde M."/>
            <person name="Brambilla E."/>
            <person name="Goker M."/>
            <person name="Woyke T."/>
            <person name="Bristow J."/>
            <person name="Eisen J.A."/>
            <person name="Markowitz V."/>
            <person name="Hugenholtz P."/>
            <person name="Kyrpides N.C."/>
            <person name="Klenk H.P."/>
            <person name="Land M."/>
        </authorList>
    </citation>
    <scope>NUCLEOTIDE SEQUENCE [LARGE SCALE GENOMIC DNA]</scope>
    <source>
        <strain evidence="3">ATCC 33931 / DSM 2075 / LMG 7858 / VKM B-1802 / 2st14</strain>
    </source>
</reference>
<feature type="signal peptide" evidence="1">
    <location>
        <begin position="1"/>
        <end position="32"/>
    </location>
</feature>
<dbReference type="STRING" id="644282.Deba_2045"/>
<dbReference type="InterPro" id="IPR038695">
    <property type="entry name" value="Saro_0823-like_sf"/>
</dbReference>
<protein>
    <recommendedName>
        <fullName evidence="4">DUF192 domain-containing protein</fullName>
    </recommendedName>
</protein>
<dbReference type="eggNOG" id="COG1430">
    <property type="taxonomic scope" value="Bacteria"/>
</dbReference>
<dbReference type="PROSITE" id="PS51257">
    <property type="entry name" value="PROKAR_LIPOPROTEIN"/>
    <property type="match status" value="1"/>
</dbReference>
<dbReference type="PANTHER" id="PTHR37953:SF1">
    <property type="entry name" value="UPF0127 PROTEIN MJ1496"/>
    <property type="match status" value="1"/>
</dbReference>
<dbReference type="HOGENOM" id="CLU_1600046_0_0_7"/>
<dbReference type="Proteomes" id="UP000009047">
    <property type="component" value="Chromosome"/>
</dbReference>
<evidence type="ECO:0008006" key="4">
    <source>
        <dbReference type="Google" id="ProtNLM"/>
    </source>
</evidence>
<proteinExistence type="predicted"/>